<reference evidence="2" key="1">
    <citation type="journal article" date="2014" name="Int. J. Syst. Evol. Microbiol.">
        <title>Complete genome of a new Firmicutes species belonging to the dominant human colonic microbiota ('Ruminococcus bicirculans') reveals two chromosomes and a selective capacity to utilize plant glucans.</title>
        <authorList>
            <consortium name="NISC Comparative Sequencing Program"/>
            <person name="Wegmann U."/>
            <person name="Louis P."/>
            <person name="Goesmann A."/>
            <person name="Henrissat B."/>
            <person name="Duncan S.H."/>
            <person name="Flint H.J."/>
        </authorList>
    </citation>
    <scope>NUCLEOTIDE SEQUENCE</scope>
    <source>
        <strain evidence="2">JCM 10667</strain>
    </source>
</reference>
<dbReference type="AlphaFoldDB" id="A0A7W7N1I5"/>
<protein>
    <recommendedName>
        <fullName evidence="1">DUF397 domain-containing protein</fullName>
    </recommendedName>
</protein>
<reference evidence="3 4" key="3">
    <citation type="submission" date="2020-08" db="EMBL/GenBank/DDBJ databases">
        <title>Sequencing the genomes of 1000 actinobacteria strains.</title>
        <authorList>
            <person name="Klenk H.-P."/>
        </authorList>
    </citation>
    <scope>NUCLEOTIDE SEQUENCE [LARGE SCALE GENOMIC DNA]</scope>
    <source>
        <strain evidence="3 4">DSM 44772</strain>
    </source>
</reference>
<evidence type="ECO:0000313" key="3">
    <source>
        <dbReference type="EMBL" id="MBB4778174.1"/>
    </source>
</evidence>
<name>A0A7W7N1I5_9ACTN</name>
<organism evidence="3 4">
    <name type="scientific">Actinomadura livida</name>
    <dbReference type="NCBI Taxonomy" id="79909"/>
    <lineage>
        <taxon>Bacteria</taxon>
        <taxon>Bacillati</taxon>
        <taxon>Actinomycetota</taxon>
        <taxon>Actinomycetes</taxon>
        <taxon>Streptosporangiales</taxon>
        <taxon>Thermomonosporaceae</taxon>
        <taxon>Actinomadura</taxon>
    </lineage>
</organism>
<dbReference type="InterPro" id="IPR007278">
    <property type="entry name" value="DUF397"/>
</dbReference>
<evidence type="ECO:0000313" key="5">
    <source>
        <dbReference type="Proteomes" id="UP001501427"/>
    </source>
</evidence>
<reference evidence="2" key="4">
    <citation type="submission" date="2023-12" db="EMBL/GenBank/DDBJ databases">
        <authorList>
            <person name="Sun Q."/>
            <person name="Inoue M."/>
        </authorList>
    </citation>
    <scope>NUCLEOTIDE SEQUENCE</scope>
    <source>
        <strain evidence="2">JCM 10667</strain>
    </source>
</reference>
<dbReference type="Proteomes" id="UP000549343">
    <property type="component" value="Unassembled WGS sequence"/>
</dbReference>
<dbReference type="RefSeq" id="WP_184889090.1">
    <property type="nucleotide sequence ID" value="NZ_BAAAHD010000094.1"/>
</dbReference>
<dbReference type="Proteomes" id="UP001501427">
    <property type="component" value="Unassembled WGS sequence"/>
</dbReference>
<feature type="domain" description="DUF397" evidence="1">
    <location>
        <begin position="10"/>
        <end position="62"/>
    </location>
</feature>
<reference evidence="5" key="2">
    <citation type="journal article" date="2019" name="Int. J. Syst. Evol. Microbiol.">
        <title>The Global Catalogue of Microorganisms (GCM) 10K type strain sequencing project: providing services to taxonomists for standard genome sequencing and annotation.</title>
        <authorList>
            <consortium name="The Broad Institute Genomics Platform"/>
            <consortium name="The Broad Institute Genome Sequencing Center for Infectious Disease"/>
            <person name="Wu L."/>
            <person name="Ma J."/>
        </authorList>
    </citation>
    <scope>NUCLEOTIDE SEQUENCE [LARGE SCALE GENOMIC DNA]</scope>
    <source>
        <strain evidence="5">JCM 10667</strain>
    </source>
</reference>
<keyword evidence="5" id="KW-1185">Reference proteome</keyword>
<comment type="caution">
    <text evidence="3">The sequence shown here is derived from an EMBL/GenBank/DDBJ whole genome shotgun (WGS) entry which is preliminary data.</text>
</comment>
<gene>
    <name evidence="3" type="ORF">F4557_006592</name>
    <name evidence="2" type="ORF">GCM10009546_71800</name>
</gene>
<sequence>MSSFPETPPARWRRSVRCGASNGCVEVAGLGGGAVSVRDTENTATSLAFGPEEWRRFTERAKAGRYDRP</sequence>
<dbReference type="EMBL" id="JACHMV010000001">
    <property type="protein sequence ID" value="MBB4778174.1"/>
    <property type="molecule type" value="Genomic_DNA"/>
</dbReference>
<accession>A0A7W7N1I5</accession>
<proteinExistence type="predicted"/>
<evidence type="ECO:0000313" key="2">
    <source>
        <dbReference type="EMBL" id="GAA0599438.1"/>
    </source>
</evidence>
<dbReference type="Pfam" id="PF04149">
    <property type="entry name" value="DUF397"/>
    <property type="match status" value="1"/>
</dbReference>
<evidence type="ECO:0000259" key="1">
    <source>
        <dbReference type="Pfam" id="PF04149"/>
    </source>
</evidence>
<evidence type="ECO:0000313" key="4">
    <source>
        <dbReference type="Proteomes" id="UP000549343"/>
    </source>
</evidence>
<dbReference type="EMBL" id="BAAAHD010000094">
    <property type="protein sequence ID" value="GAA0599438.1"/>
    <property type="molecule type" value="Genomic_DNA"/>
</dbReference>